<evidence type="ECO:0000256" key="1">
    <source>
        <dbReference type="SAM" id="MobiDB-lite"/>
    </source>
</evidence>
<protein>
    <submittedName>
        <fullName evidence="2">Uncharacterized protein</fullName>
    </submittedName>
</protein>
<organism evidence="2 3">
    <name type="scientific">Pleurodeles waltl</name>
    <name type="common">Iberian ribbed newt</name>
    <dbReference type="NCBI Taxonomy" id="8319"/>
    <lineage>
        <taxon>Eukaryota</taxon>
        <taxon>Metazoa</taxon>
        <taxon>Chordata</taxon>
        <taxon>Craniata</taxon>
        <taxon>Vertebrata</taxon>
        <taxon>Euteleostomi</taxon>
        <taxon>Amphibia</taxon>
        <taxon>Batrachia</taxon>
        <taxon>Caudata</taxon>
        <taxon>Salamandroidea</taxon>
        <taxon>Salamandridae</taxon>
        <taxon>Pleurodelinae</taxon>
        <taxon>Pleurodeles</taxon>
    </lineage>
</organism>
<evidence type="ECO:0000313" key="2">
    <source>
        <dbReference type="EMBL" id="KAJ1131822.1"/>
    </source>
</evidence>
<dbReference type="EMBL" id="JANPWB010000011">
    <property type="protein sequence ID" value="KAJ1131822.1"/>
    <property type="molecule type" value="Genomic_DNA"/>
</dbReference>
<reference evidence="2" key="1">
    <citation type="journal article" date="2022" name="bioRxiv">
        <title>Sequencing and chromosome-scale assembly of the giantPleurodeles waltlgenome.</title>
        <authorList>
            <person name="Brown T."/>
            <person name="Elewa A."/>
            <person name="Iarovenko S."/>
            <person name="Subramanian E."/>
            <person name="Araus A.J."/>
            <person name="Petzold A."/>
            <person name="Susuki M."/>
            <person name="Suzuki K.-i.T."/>
            <person name="Hayashi T."/>
            <person name="Toyoda A."/>
            <person name="Oliveira C."/>
            <person name="Osipova E."/>
            <person name="Leigh N.D."/>
            <person name="Simon A."/>
            <person name="Yun M.H."/>
        </authorList>
    </citation>
    <scope>NUCLEOTIDE SEQUENCE</scope>
    <source>
        <strain evidence="2">20211129_DDA</strain>
        <tissue evidence="2">Liver</tissue>
    </source>
</reference>
<accession>A0AAV7PXF5</accession>
<keyword evidence="3" id="KW-1185">Reference proteome</keyword>
<evidence type="ECO:0000313" key="3">
    <source>
        <dbReference type="Proteomes" id="UP001066276"/>
    </source>
</evidence>
<feature type="region of interest" description="Disordered" evidence="1">
    <location>
        <begin position="33"/>
        <end position="124"/>
    </location>
</feature>
<sequence>MLSLFFSPTGAWRAAVQRPYSERWFSSRALSTDCVSPIPKKPKDDSRAPPRPRVLQRGSRGNPHPSGKGCMPGSSDAGNPRCSTAALSDGGGSSGLVLGSGGRGFRASPLRRHHPAYSIKVKVG</sequence>
<comment type="caution">
    <text evidence="2">The sequence shown here is derived from an EMBL/GenBank/DDBJ whole genome shotgun (WGS) entry which is preliminary data.</text>
</comment>
<proteinExistence type="predicted"/>
<dbReference type="Proteomes" id="UP001066276">
    <property type="component" value="Chromosome 7"/>
</dbReference>
<dbReference type="AlphaFoldDB" id="A0AAV7PXF5"/>
<feature type="compositionally biased region" description="Gly residues" evidence="1">
    <location>
        <begin position="89"/>
        <end position="104"/>
    </location>
</feature>
<name>A0AAV7PXF5_PLEWA</name>
<gene>
    <name evidence="2" type="ORF">NDU88_010154</name>
</gene>